<keyword evidence="2" id="KW-0418">Kinase</keyword>
<evidence type="ECO:0000256" key="5">
    <source>
        <dbReference type="ARBA" id="ARBA00022989"/>
    </source>
</evidence>
<protein>
    <recommendedName>
        <fullName evidence="9">Protein kinase domain-containing protein</fullName>
    </recommendedName>
</protein>
<reference evidence="10" key="1">
    <citation type="journal article" date="2023" name="Plant Biotechnol. J.">
        <title>Chromosome-level wild Hevea brasiliensis genome provides new tools for genomic-assisted breeding and valuable loci to elevate rubber yield.</title>
        <authorList>
            <person name="Cheng H."/>
            <person name="Song X."/>
            <person name="Hu Y."/>
            <person name="Wu T."/>
            <person name="Yang Q."/>
            <person name="An Z."/>
            <person name="Feng S."/>
            <person name="Deng Z."/>
            <person name="Wu W."/>
            <person name="Zeng X."/>
            <person name="Tu M."/>
            <person name="Wang X."/>
            <person name="Huang H."/>
        </authorList>
    </citation>
    <scope>NUCLEOTIDE SEQUENCE</scope>
    <source>
        <strain evidence="10">MT/VB/25A 57/8</strain>
    </source>
</reference>
<evidence type="ECO:0000256" key="1">
    <source>
        <dbReference type="ARBA" id="ARBA00004479"/>
    </source>
</evidence>
<organism evidence="10 11">
    <name type="scientific">Hevea brasiliensis</name>
    <name type="common">Para rubber tree</name>
    <name type="synonym">Siphonia brasiliensis</name>
    <dbReference type="NCBI Taxonomy" id="3981"/>
    <lineage>
        <taxon>Eukaryota</taxon>
        <taxon>Viridiplantae</taxon>
        <taxon>Streptophyta</taxon>
        <taxon>Embryophyta</taxon>
        <taxon>Tracheophyta</taxon>
        <taxon>Spermatophyta</taxon>
        <taxon>Magnoliopsida</taxon>
        <taxon>eudicotyledons</taxon>
        <taxon>Gunneridae</taxon>
        <taxon>Pentapetalae</taxon>
        <taxon>rosids</taxon>
        <taxon>fabids</taxon>
        <taxon>Malpighiales</taxon>
        <taxon>Euphorbiaceae</taxon>
        <taxon>Crotonoideae</taxon>
        <taxon>Micrandreae</taxon>
        <taxon>Hevea</taxon>
    </lineage>
</organism>
<comment type="subcellular location">
    <subcellularLocation>
        <location evidence="1">Membrane</location>
        <topology evidence="1">Single-pass type I membrane protein</topology>
    </subcellularLocation>
</comment>
<evidence type="ECO:0000256" key="6">
    <source>
        <dbReference type="ARBA" id="ARBA00023136"/>
    </source>
</evidence>
<keyword evidence="2" id="KW-0808">Transferase</keyword>
<dbReference type="Gene3D" id="1.10.510.10">
    <property type="entry name" value="Transferase(Phosphotransferase) domain 1"/>
    <property type="match status" value="1"/>
</dbReference>
<dbReference type="InterPro" id="IPR045874">
    <property type="entry name" value="LRK10/LRL21-25-like"/>
</dbReference>
<dbReference type="PROSITE" id="PS00108">
    <property type="entry name" value="PROTEIN_KINASE_ST"/>
    <property type="match status" value="1"/>
</dbReference>
<dbReference type="InterPro" id="IPR025287">
    <property type="entry name" value="WAK_GUB"/>
</dbReference>
<dbReference type="PROSITE" id="PS50011">
    <property type="entry name" value="PROTEIN_KINASE_DOM"/>
    <property type="match status" value="1"/>
</dbReference>
<dbReference type="InterPro" id="IPR000719">
    <property type="entry name" value="Prot_kinase_dom"/>
</dbReference>
<name>A0ABQ9N939_HEVBR</name>
<dbReference type="Pfam" id="PF00069">
    <property type="entry name" value="Pkinase"/>
    <property type="match status" value="1"/>
</dbReference>
<keyword evidence="4" id="KW-0732">Signal</keyword>
<accession>A0ABQ9N939</accession>
<dbReference type="SMART" id="SM00220">
    <property type="entry name" value="S_TKc"/>
    <property type="match status" value="1"/>
</dbReference>
<dbReference type="SUPFAM" id="SSF56112">
    <property type="entry name" value="Protein kinase-like (PK-like)"/>
    <property type="match status" value="1"/>
</dbReference>
<keyword evidence="5 8" id="KW-1133">Transmembrane helix</keyword>
<evidence type="ECO:0000256" key="4">
    <source>
        <dbReference type="ARBA" id="ARBA00022729"/>
    </source>
</evidence>
<dbReference type="InterPro" id="IPR008271">
    <property type="entry name" value="Ser/Thr_kinase_AS"/>
</dbReference>
<dbReference type="InterPro" id="IPR011009">
    <property type="entry name" value="Kinase-like_dom_sf"/>
</dbReference>
<keyword evidence="7" id="KW-0325">Glycoprotein</keyword>
<evidence type="ECO:0000256" key="8">
    <source>
        <dbReference type="SAM" id="Phobius"/>
    </source>
</evidence>
<sequence length="531" mass="60564">MDECKESKCGSHGPAVRFPFQIKGQRPDHCGYPETGFDLSCSERQDTVLELPNSMKLLVKKIDYVSQVIYASDPRDCLPRQLSNMNLSASSFQRNPSYQYQMPCLNAPGYQVYVFHSQVSTDDFNLLYFTKIHDVSPFQKDMIDGGNVLHLNWFDPSCGSCAAHGKFCRLKANSTEAETECYGKLRHIKWSSPKFVAPGTVLVLILLLVVGIVFYRIYSFNRIEKEYQSKIENFLDDYKAFKPARYSHADIKRITNQFKEELGQGAYGTEKFTMSMLVDFLLNVVRLIGFCADGFRRALVYEYLPNDSLEKFISSPDDKNNFLGWKRLQDIALACNQRILHFDIKPQNILLDNNFNPKISDFGLAKLCSKDQRAVSMTTARVTIGYITPNVFSRNYGNVSYKSDVYSFGMLVLEMVGGRKTIADVKERTNDHQIYFSDWIHNLLEGGEDQRFEIDAKIAKKLAIVGLWCVQWNPVDRPSMKIVVQNLEGDGSNLITPPNPFSSTAPAERMRSRIIAGKSFHQDLEVIKEIE</sequence>
<gene>
    <name evidence="10" type="ORF">P3X46_000373</name>
</gene>
<dbReference type="EMBL" id="JARPOI010000001">
    <property type="protein sequence ID" value="KAJ9189031.1"/>
    <property type="molecule type" value="Genomic_DNA"/>
</dbReference>
<keyword evidence="11" id="KW-1185">Reference proteome</keyword>
<feature type="transmembrane region" description="Helical" evidence="8">
    <location>
        <begin position="195"/>
        <end position="218"/>
    </location>
</feature>
<keyword evidence="6 8" id="KW-0472">Membrane</keyword>
<evidence type="ECO:0000256" key="2">
    <source>
        <dbReference type="ARBA" id="ARBA00022527"/>
    </source>
</evidence>
<keyword evidence="2" id="KW-0723">Serine/threonine-protein kinase</keyword>
<dbReference type="Proteomes" id="UP001174677">
    <property type="component" value="Chromosome 1"/>
</dbReference>
<dbReference type="Pfam" id="PF13947">
    <property type="entry name" value="GUB_WAK_bind"/>
    <property type="match status" value="1"/>
</dbReference>
<dbReference type="PANTHER" id="PTHR27009">
    <property type="entry name" value="RUST RESISTANCE KINASE LR10-RELATED"/>
    <property type="match status" value="1"/>
</dbReference>
<feature type="domain" description="Protein kinase" evidence="9">
    <location>
        <begin position="190"/>
        <end position="502"/>
    </location>
</feature>
<proteinExistence type="predicted"/>
<keyword evidence="3 8" id="KW-0812">Transmembrane</keyword>
<evidence type="ECO:0000259" key="9">
    <source>
        <dbReference type="PROSITE" id="PS50011"/>
    </source>
</evidence>
<evidence type="ECO:0000313" key="11">
    <source>
        <dbReference type="Proteomes" id="UP001174677"/>
    </source>
</evidence>
<evidence type="ECO:0000313" key="10">
    <source>
        <dbReference type="EMBL" id="KAJ9189031.1"/>
    </source>
</evidence>
<evidence type="ECO:0000256" key="7">
    <source>
        <dbReference type="ARBA" id="ARBA00023180"/>
    </source>
</evidence>
<comment type="caution">
    <text evidence="10">The sequence shown here is derived from an EMBL/GenBank/DDBJ whole genome shotgun (WGS) entry which is preliminary data.</text>
</comment>
<evidence type="ECO:0000256" key="3">
    <source>
        <dbReference type="ARBA" id="ARBA00022692"/>
    </source>
</evidence>